<evidence type="ECO:0000313" key="2">
    <source>
        <dbReference type="EMBL" id="UZH25303.1"/>
    </source>
</evidence>
<proteinExistence type="predicted"/>
<feature type="region of interest" description="Disordered" evidence="1">
    <location>
        <begin position="34"/>
        <end position="228"/>
    </location>
</feature>
<feature type="compositionally biased region" description="Basic and acidic residues" evidence="1">
    <location>
        <begin position="34"/>
        <end position="54"/>
    </location>
</feature>
<sequence length="335" mass="38965">MEDLTAAFSGEFRSEEGLAKALRREAIQRLEMEIDERHQEIFGKRRRGSSYERDSQEEEEAAGSKEKKKKKQRERKRDKNQRDEESDSTDTDKRRTNRGRDKGTPAGEGRGGRKERERSNNRDQGREKERERERSKDRRKRQHQATERGEKEKTKERAEHREEREKDKQRADKRDRSRPTPTLRKETRKVPEFEMNEDLDWDNAGDYAPYTPSRPISPSYALEERTPPTSQLLDQHEVKLLHDKLDSIKNSVDQLRKSMGNLLELYQSERLSKTQLINDINAIKHGMILAQDPIHPGARVPQAQIVKIQAPSSCISPGQPTPSANCLQPLGKIKL</sequence>
<feature type="compositionally biased region" description="Basic and acidic residues" evidence="1">
    <location>
        <begin position="144"/>
        <end position="192"/>
    </location>
</feature>
<feature type="compositionally biased region" description="Acidic residues" evidence="1">
    <location>
        <begin position="194"/>
        <end position="203"/>
    </location>
</feature>
<evidence type="ECO:0000256" key="1">
    <source>
        <dbReference type="SAM" id="MobiDB-lite"/>
    </source>
</evidence>
<feature type="compositionally biased region" description="Basic and acidic residues" evidence="1">
    <location>
        <begin position="90"/>
        <end position="103"/>
    </location>
</feature>
<accession>A0A9E8IJ45</accession>
<feature type="compositionally biased region" description="Basic and acidic residues" evidence="1">
    <location>
        <begin position="110"/>
        <end position="136"/>
    </location>
</feature>
<organism evidence="2">
    <name type="scientific">Nyavirus nyamaniniense</name>
    <dbReference type="NCBI Taxonomy" id="644610"/>
    <lineage>
        <taxon>Viruses</taxon>
        <taxon>Riboviria</taxon>
        <taxon>Orthornavirae</taxon>
        <taxon>Negarnaviricota</taxon>
        <taxon>Haploviricotina</taxon>
        <taxon>Monjiviricetes</taxon>
        <taxon>Mononegavirales</taxon>
        <taxon>Nyamiviridae</taxon>
        <taxon>Nyavirus</taxon>
    </lineage>
</organism>
<name>A0A9E8IJ45_9MONO</name>
<reference evidence="2" key="1">
    <citation type="submission" date="2021-12" db="EMBL/GenBank/DDBJ databases">
        <authorList>
            <person name="Ashraf S."/>
            <person name="Love H."/>
            <person name="Burton C."/>
            <person name="Carmichael S."/>
            <person name="Filipe A.D."/>
            <person name="Roddy S."/>
            <person name="Smollett K."/>
            <person name="Summers S."/>
            <person name="Tong L."/>
            <person name="Richards K.S."/>
            <person name="Thomson E.C."/>
        </authorList>
    </citation>
    <scope>NUCLEOTIDE SEQUENCE</scope>
    <source>
        <strain evidence="2">An2526</strain>
    </source>
</reference>
<dbReference type="EMBL" id="OL774865">
    <property type="protein sequence ID" value="UZH25303.1"/>
    <property type="molecule type" value="Viral_cRNA"/>
</dbReference>
<protein>
    <submittedName>
        <fullName evidence="2">ORFIII</fullName>
    </submittedName>
</protein>